<dbReference type="SUPFAM" id="SSF46785">
    <property type="entry name" value="Winged helix' DNA-binding domain"/>
    <property type="match status" value="1"/>
</dbReference>
<dbReference type="PANTHER" id="PTHR30136">
    <property type="entry name" value="HELIX-TURN-HELIX TRANSCRIPTIONAL REGULATOR, ICLR FAMILY"/>
    <property type="match status" value="1"/>
</dbReference>
<dbReference type="SMART" id="SM00346">
    <property type="entry name" value="HTH_ICLR"/>
    <property type="match status" value="1"/>
</dbReference>
<dbReference type="GO" id="GO:0003677">
    <property type="term" value="F:DNA binding"/>
    <property type="evidence" value="ECO:0007669"/>
    <property type="project" value="UniProtKB-KW"/>
</dbReference>
<dbReference type="RefSeq" id="WP_276821855.1">
    <property type="nucleotide sequence ID" value="NZ_AP027452.1"/>
</dbReference>
<dbReference type="InterPro" id="IPR014757">
    <property type="entry name" value="Tscrpt_reg_IclR_C"/>
</dbReference>
<dbReference type="InterPro" id="IPR050707">
    <property type="entry name" value="HTH_MetabolicPath_Reg"/>
</dbReference>
<dbReference type="PANTHER" id="PTHR30136:SF24">
    <property type="entry name" value="HTH-TYPE TRANSCRIPTIONAL REPRESSOR ALLR"/>
    <property type="match status" value="1"/>
</dbReference>
<dbReference type="PROSITE" id="PS51078">
    <property type="entry name" value="ICLR_ED"/>
    <property type="match status" value="1"/>
</dbReference>
<accession>A0AAI8U1G4</accession>
<dbReference type="InterPro" id="IPR036388">
    <property type="entry name" value="WH-like_DNA-bd_sf"/>
</dbReference>
<dbReference type="GO" id="GO:0003700">
    <property type="term" value="F:DNA-binding transcription factor activity"/>
    <property type="evidence" value="ECO:0007669"/>
    <property type="project" value="TreeGrafter"/>
</dbReference>
<dbReference type="InterPro" id="IPR005471">
    <property type="entry name" value="Tscrpt_reg_IclR_N"/>
</dbReference>
<feature type="domain" description="IclR-ED" evidence="4">
    <location>
        <begin position="73"/>
        <end position="249"/>
    </location>
</feature>
<evidence type="ECO:0000256" key="2">
    <source>
        <dbReference type="ARBA" id="ARBA00023125"/>
    </source>
</evidence>
<dbReference type="InterPro" id="IPR029016">
    <property type="entry name" value="GAF-like_dom_sf"/>
</dbReference>
<gene>
    <name evidence="5" type="ORF">hbim_06204</name>
</gene>
<proteinExistence type="predicted"/>
<dbReference type="InterPro" id="IPR036390">
    <property type="entry name" value="WH_DNA-bd_sf"/>
</dbReference>
<dbReference type="Gene3D" id="3.30.450.40">
    <property type="match status" value="1"/>
</dbReference>
<reference evidence="5" key="1">
    <citation type="submission" date="2023-03" db="EMBL/GenBank/DDBJ databases">
        <title>Draft genome sequence of a Mycolicibacterium mageritense strain H4_3_1 isolated from a hybrid biological-inorganic system reactor.</title>
        <authorList>
            <person name="Feng X."/>
            <person name="Kazama D."/>
            <person name="Sato K."/>
            <person name="Kobayashi H."/>
        </authorList>
    </citation>
    <scope>NUCLEOTIDE SEQUENCE</scope>
    <source>
        <strain evidence="5">H4_3_1</strain>
    </source>
</reference>
<dbReference type="SUPFAM" id="SSF55781">
    <property type="entry name" value="GAF domain-like"/>
    <property type="match status" value="1"/>
</dbReference>
<dbReference type="EMBL" id="AP027452">
    <property type="protein sequence ID" value="BDY32241.1"/>
    <property type="molecule type" value="Genomic_DNA"/>
</dbReference>
<name>A0AAI8U1G4_MYCME</name>
<dbReference type="Pfam" id="PF09339">
    <property type="entry name" value="HTH_IclR"/>
    <property type="match status" value="1"/>
</dbReference>
<keyword evidence="3" id="KW-0804">Transcription</keyword>
<keyword evidence="1" id="KW-0805">Transcription regulation</keyword>
<evidence type="ECO:0000313" key="6">
    <source>
        <dbReference type="Proteomes" id="UP001241092"/>
    </source>
</evidence>
<evidence type="ECO:0000313" key="5">
    <source>
        <dbReference type="EMBL" id="BDY32241.1"/>
    </source>
</evidence>
<evidence type="ECO:0000256" key="3">
    <source>
        <dbReference type="ARBA" id="ARBA00023163"/>
    </source>
</evidence>
<dbReference type="GO" id="GO:0045892">
    <property type="term" value="P:negative regulation of DNA-templated transcription"/>
    <property type="evidence" value="ECO:0007669"/>
    <property type="project" value="TreeGrafter"/>
</dbReference>
<keyword evidence="2" id="KW-0238">DNA-binding</keyword>
<dbReference type="AlphaFoldDB" id="A0AAI8U1G4"/>
<evidence type="ECO:0000259" key="4">
    <source>
        <dbReference type="PROSITE" id="PS51078"/>
    </source>
</evidence>
<sequence length="266" mass="28031">MAGNSVEPGRSVVDKVTSILSAFAERETLNLTEIACAANIPVSTAHRIASELLAWRLLERAEDGRIQVGLPLRFISKDATHCDVVNRAILVMRAQPALAQLAHVTAGKARLGVFSGGKVVTLCRGCGEDDTAVAGSPVSARPVYDTAIGKVLLAFASAGVCDTVFAVDASAPKPAQLRRMTSRIRINHYAIARAEHDDDWIAMAAPVSGGGGRIAPAIELAVHRDGTDVRAALAALKLTSRSLSRQLAMEFRERAGPDGTELTCSA</sequence>
<dbReference type="Proteomes" id="UP001241092">
    <property type="component" value="Chromosome"/>
</dbReference>
<organism evidence="5 6">
    <name type="scientific">Mycolicibacterium mageritense</name>
    <name type="common">Mycobacterium mageritense</name>
    <dbReference type="NCBI Taxonomy" id="53462"/>
    <lineage>
        <taxon>Bacteria</taxon>
        <taxon>Bacillati</taxon>
        <taxon>Actinomycetota</taxon>
        <taxon>Actinomycetes</taxon>
        <taxon>Mycobacteriales</taxon>
        <taxon>Mycobacteriaceae</taxon>
        <taxon>Mycolicibacterium</taxon>
    </lineage>
</organism>
<evidence type="ECO:0000256" key="1">
    <source>
        <dbReference type="ARBA" id="ARBA00023015"/>
    </source>
</evidence>
<protein>
    <recommendedName>
        <fullName evidence="4">IclR-ED domain-containing protein</fullName>
    </recommendedName>
</protein>
<dbReference type="Gene3D" id="1.10.10.10">
    <property type="entry name" value="Winged helix-like DNA-binding domain superfamily/Winged helix DNA-binding domain"/>
    <property type="match status" value="1"/>
</dbReference>
<dbReference type="Pfam" id="PF01614">
    <property type="entry name" value="IclR_C"/>
    <property type="match status" value="1"/>
</dbReference>